<dbReference type="PROSITE" id="PS50157">
    <property type="entry name" value="ZINC_FINGER_C2H2_2"/>
    <property type="match status" value="6"/>
</dbReference>
<keyword evidence="5" id="KW-0862">Zinc</keyword>
<feature type="domain" description="C2H2-type" evidence="10">
    <location>
        <begin position="231"/>
        <end position="260"/>
    </location>
</feature>
<dbReference type="GO" id="GO:0045944">
    <property type="term" value="P:positive regulation of transcription by RNA polymerase II"/>
    <property type="evidence" value="ECO:0007669"/>
    <property type="project" value="UniProtKB-ARBA"/>
</dbReference>
<feature type="compositionally biased region" description="Low complexity" evidence="9">
    <location>
        <begin position="554"/>
        <end position="563"/>
    </location>
</feature>
<feature type="compositionally biased region" description="Polar residues" evidence="9">
    <location>
        <begin position="389"/>
        <end position="399"/>
    </location>
</feature>
<evidence type="ECO:0000256" key="9">
    <source>
        <dbReference type="SAM" id="MobiDB-lite"/>
    </source>
</evidence>
<evidence type="ECO:0000256" key="5">
    <source>
        <dbReference type="ARBA" id="ARBA00022833"/>
    </source>
</evidence>
<evidence type="ECO:0000256" key="4">
    <source>
        <dbReference type="ARBA" id="ARBA00022771"/>
    </source>
</evidence>
<comment type="caution">
    <text evidence="11">The sequence shown here is derived from an EMBL/GenBank/DDBJ whole genome shotgun (WGS) entry which is preliminary data.</text>
</comment>
<evidence type="ECO:0000256" key="6">
    <source>
        <dbReference type="ARBA" id="ARBA00023125"/>
    </source>
</evidence>
<dbReference type="GO" id="GO:0000981">
    <property type="term" value="F:DNA-binding transcription factor activity, RNA polymerase II-specific"/>
    <property type="evidence" value="ECO:0007669"/>
    <property type="project" value="TreeGrafter"/>
</dbReference>
<evidence type="ECO:0000259" key="10">
    <source>
        <dbReference type="PROSITE" id="PS50157"/>
    </source>
</evidence>
<dbReference type="FunFam" id="3.30.160.60:FF:000397">
    <property type="entry name" value="Metal regulatory transcription factor 1"/>
    <property type="match status" value="1"/>
</dbReference>
<gene>
    <name evidence="11" type="primary">RvY_14835-1</name>
    <name evidence="11" type="synonym">RvY_14835.1</name>
    <name evidence="11" type="ORF">RvY_14835</name>
</gene>
<evidence type="ECO:0000256" key="7">
    <source>
        <dbReference type="ARBA" id="ARBA00023242"/>
    </source>
</evidence>
<dbReference type="InterPro" id="IPR013087">
    <property type="entry name" value="Znf_C2H2_type"/>
</dbReference>
<dbReference type="FunFam" id="3.30.160.60:FF:000104">
    <property type="entry name" value="Transcriptional repressor protein YY1"/>
    <property type="match status" value="1"/>
</dbReference>
<evidence type="ECO:0000313" key="12">
    <source>
        <dbReference type="Proteomes" id="UP000186922"/>
    </source>
</evidence>
<evidence type="ECO:0000256" key="3">
    <source>
        <dbReference type="ARBA" id="ARBA00022737"/>
    </source>
</evidence>
<dbReference type="GO" id="GO:0008270">
    <property type="term" value="F:zinc ion binding"/>
    <property type="evidence" value="ECO:0007669"/>
    <property type="project" value="UniProtKB-KW"/>
</dbReference>
<sequence length="630" mass="68890">MSEQNSLKMEEEEPEDMAGRCIIWTEEISNLETPFFTLDVPVDAYLHDALMAEDHGVVLSKDDERALDQSADGETENELASQDANDYSDAPLMPDGRRATYTVIPGDDLHPKRYRCDFKGCDRTYSTQGNLKTHQKTHRGEYTFFCRAEGCTKQFLTSYSLKIHTRVHTKEKPYDCGIGGCVKAYNTLYRLRAHQRIHSGDTFKCEMCDKSFTTLSDLRKHARTHTGEKPFLCGREGCGKRFSASHHLKTHVRTHTGEKPYICGEKDCTKCFSTQYSLKNHIKRHRRAALKGLPQPPPAFVTVVEEVTEPVLSFSQPDEEMPLLDTTDLGKFNEVPTVAVPAEAFMPLEPPTASVVIATLPAPIDMSVKPATVKKKPIVSSPPAKTRQKVPSQTFTQPSEAHAQVKVTQTPVPAPPAPMIPPQPPQQPLLLPSFGSLVVKQEDGMSQVFLIPQSSLNLNSTSPQVILSQSQTTAYTATQTPIQPKPIKARPNKPVAKRPESVNVKADQPVAKRLESAAKKVSQPVVKKPTGKPVARSTAGGKPGGKGAAKKSPVKSSVSWASSNTMTPSNLGLSLSNFGFDGSVTQMADQLFEPTPFGAHLFDFSDLTSGTSGLHCSDSNASFMVALSSS</sequence>
<dbReference type="Proteomes" id="UP000186922">
    <property type="component" value="Unassembled WGS sequence"/>
</dbReference>
<dbReference type="SUPFAM" id="SSF57667">
    <property type="entry name" value="beta-beta-alpha zinc fingers"/>
    <property type="match status" value="4"/>
</dbReference>
<dbReference type="FunFam" id="3.30.160.60:FF:000349">
    <property type="entry name" value="metal regulatory transcription factor 1"/>
    <property type="match status" value="1"/>
</dbReference>
<keyword evidence="2" id="KW-0479">Metal-binding</keyword>
<feature type="domain" description="C2H2-type" evidence="10">
    <location>
        <begin position="174"/>
        <end position="203"/>
    </location>
</feature>
<dbReference type="EMBL" id="BDGG01000011">
    <property type="protein sequence ID" value="GAV04568.1"/>
    <property type="molecule type" value="Genomic_DNA"/>
</dbReference>
<keyword evidence="7" id="KW-0539">Nucleus</keyword>
<feature type="domain" description="C2H2-type" evidence="10">
    <location>
        <begin position="114"/>
        <end position="143"/>
    </location>
</feature>
<protein>
    <recommendedName>
        <fullName evidence="10">C2H2-type domain-containing protein</fullName>
    </recommendedName>
</protein>
<feature type="region of interest" description="Disordered" evidence="9">
    <location>
        <begin position="479"/>
        <end position="563"/>
    </location>
</feature>
<dbReference type="PROSITE" id="PS00028">
    <property type="entry name" value="ZINC_FINGER_C2H2_1"/>
    <property type="match status" value="6"/>
</dbReference>
<feature type="region of interest" description="Disordered" evidence="9">
    <location>
        <begin position="68"/>
        <end position="92"/>
    </location>
</feature>
<dbReference type="Pfam" id="PF00096">
    <property type="entry name" value="zf-C2H2"/>
    <property type="match status" value="4"/>
</dbReference>
<accession>A0A1D1VXM4</accession>
<organism evidence="11 12">
    <name type="scientific">Ramazzottius varieornatus</name>
    <name type="common">Water bear</name>
    <name type="synonym">Tardigrade</name>
    <dbReference type="NCBI Taxonomy" id="947166"/>
    <lineage>
        <taxon>Eukaryota</taxon>
        <taxon>Metazoa</taxon>
        <taxon>Ecdysozoa</taxon>
        <taxon>Tardigrada</taxon>
        <taxon>Eutardigrada</taxon>
        <taxon>Parachela</taxon>
        <taxon>Hypsibioidea</taxon>
        <taxon>Ramazzottiidae</taxon>
        <taxon>Ramazzottius</taxon>
    </lineage>
</organism>
<dbReference type="FunFam" id="3.30.160.60:FF:000744">
    <property type="entry name" value="zinc finger E-box-binding homeobox 1"/>
    <property type="match status" value="1"/>
</dbReference>
<reference evidence="11 12" key="1">
    <citation type="journal article" date="2016" name="Nat. Commun.">
        <title>Extremotolerant tardigrade genome and improved radiotolerance of human cultured cells by tardigrade-unique protein.</title>
        <authorList>
            <person name="Hashimoto T."/>
            <person name="Horikawa D.D."/>
            <person name="Saito Y."/>
            <person name="Kuwahara H."/>
            <person name="Kozuka-Hata H."/>
            <person name="Shin-I T."/>
            <person name="Minakuchi Y."/>
            <person name="Ohishi K."/>
            <person name="Motoyama A."/>
            <person name="Aizu T."/>
            <person name="Enomoto A."/>
            <person name="Kondo K."/>
            <person name="Tanaka S."/>
            <person name="Hara Y."/>
            <person name="Koshikawa S."/>
            <person name="Sagara H."/>
            <person name="Miura T."/>
            <person name="Yokobori S."/>
            <person name="Miyagawa K."/>
            <person name="Suzuki Y."/>
            <person name="Kubo T."/>
            <person name="Oyama M."/>
            <person name="Kohara Y."/>
            <person name="Fujiyama A."/>
            <person name="Arakawa K."/>
            <person name="Katayama T."/>
            <person name="Toyoda A."/>
            <person name="Kunieda T."/>
        </authorList>
    </citation>
    <scope>NUCLEOTIDE SEQUENCE [LARGE SCALE GENOMIC DNA]</scope>
    <source>
        <strain evidence="11 12">YOKOZUNA-1</strain>
    </source>
</reference>
<evidence type="ECO:0000256" key="8">
    <source>
        <dbReference type="PROSITE-ProRule" id="PRU00042"/>
    </source>
</evidence>
<evidence type="ECO:0000256" key="1">
    <source>
        <dbReference type="ARBA" id="ARBA00004123"/>
    </source>
</evidence>
<dbReference type="SMART" id="SM00355">
    <property type="entry name" value="ZnF_C2H2"/>
    <property type="match status" value="6"/>
</dbReference>
<feature type="domain" description="C2H2-type" evidence="10">
    <location>
        <begin position="144"/>
        <end position="173"/>
    </location>
</feature>
<name>A0A1D1VXM4_RAMVA</name>
<dbReference type="PANTHER" id="PTHR19818">
    <property type="entry name" value="ZINC FINGER PROTEIN ZIC AND GLI"/>
    <property type="match status" value="1"/>
</dbReference>
<feature type="compositionally biased region" description="Pro residues" evidence="9">
    <location>
        <begin position="412"/>
        <end position="425"/>
    </location>
</feature>
<dbReference type="GO" id="GO:0000978">
    <property type="term" value="F:RNA polymerase II cis-regulatory region sequence-specific DNA binding"/>
    <property type="evidence" value="ECO:0007669"/>
    <property type="project" value="TreeGrafter"/>
</dbReference>
<dbReference type="GO" id="GO:0005634">
    <property type="term" value="C:nucleus"/>
    <property type="evidence" value="ECO:0007669"/>
    <property type="project" value="UniProtKB-SubCell"/>
</dbReference>
<dbReference type="STRING" id="947166.A0A1D1VXM4"/>
<dbReference type="PANTHER" id="PTHR19818:SF139">
    <property type="entry name" value="PAIR-RULE PROTEIN ODD-PAIRED"/>
    <property type="match status" value="1"/>
</dbReference>
<dbReference type="InterPro" id="IPR050329">
    <property type="entry name" value="GLI_C2H2-zinc-finger"/>
</dbReference>
<proteinExistence type="predicted"/>
<evidence type="ECO:0000313" key="11">
    <source>
        <dbReference type="EMBL" id="GAV04568.1"/>
    </source>
</evidence>
<dbReference type="OrthoDB" id="6145499at2759"/>
<dbReference type="Gene3D" id="3.30.160.60">
    <property type="entry name" value="Classic Zinc Finger"/>
    <property type="match status" value="6"/>
</dbReference>
<keyword evidence="12" id="KW-1185">Reference proteome</keyword>
<feature type="domain" description="C2H2-type" evidence="10">
    <location>
        <begin position="203"/>
        <end position="230"/>
    </location>
</feature>
<feature type="region of interest" description="Disordered" evidence="9">
    <location>
        <begin position="375"/>
        <end position="425"/>
    </location>
</feature>
<keyword evidence="6" id="KW-0238">DNA-binding</keyword>
<dbReference type="InterPro" id="IPR036236">
    <property type="entry name" value="Znf_C2H2_sf"/>
</dbReference>
<keyword evidence="4 8" id="KW-0863">Zinc-finger</keyword>
<dbReference type="AlphaFoldDB" id="A0A1D1VXM4"/>
<keyword evidence="3" id="KW-0677">Repeat</keyword>
<comment type="subcellular location">
    <subcellularLocation>
        <location evidence="1">Nucleus</location>
    </subcellularLocation>
</comment>
<feature type="domain" description="C2H2-type" evidence="10">
    <location>
        <begin position="261"/>
        <end position="285"/>
    </location>
</feature>
<dbReference type="FunFam" id="3.30.160.60:FF:000446">
    <property type="entry name" value="Zinc finger protein"/>
    <property type="match status" value="1"/>
</dbReference>
<evidence type="ECO:0000256" key="2">
    <source>
        <dbReference type="ARBA" id="ARBA00022723"/>
    </source>
</evidence>